<evidence type="ECO:0000256" key="5">
    <source>
        <dbReference type="SAM" id="Phobius"/>
    </source>
</evidence>
<dbReference type="CDD" id="cd11069">
    <property type="entry name" value="CYP_FUM15-like"/>
    <property type="match status" value="1"/>
</dbReference>
<dbReference type="InterPro" id="IPR001128">
    <property type="entry name" value="Cyt_P450"/>
</dbReference>
<name>A0ABR1SPE1_9PEZI</name>
<proteinExistence type="inferred from homology"/>
<keyword evidence="7" id="KW-1185">Reference proteome</keyword>
<comment type="similarity">
    <text evidence="1">Belongs to the cytochrome P450 family.</text>
</comment>
<dbReference type="InterPro" id="IPR002401">
    <property type="entry name" value="Cyt_P450_E_grp-I"/>
</dbReference>
<organism evidence="6 7">
    <name type="scientific">Apiospora rasikravindrae</name>
    <dbReference type="NCBI Taxonomy" id="990691"/>
    <lineage>
        <taxon>Eukaryota</taxon>
        <taxon>Fungi</taxon>
        <taxon>Dikarya</taxon>
        <taxon>Ascomycota</taxon>
        <taxon>Pezizomycotina</taxon>
        <taxon>Sordariomycetes</taxon>
        <taxon>Xylariomycetidae</taxon>
        <taxon>Amphisphaeriales</taxon>
        <taxon>Apiosporaceae</taxon>
        <taxon>Apiospora</taxon>
    </lineage>
</organism>
<accession>A0ABR1SPE1</accession>
<dbReference type="Pfam" id="PF00067">
    <property type="entry name" value="p450"/>
    <property type="match status" value="1"/>
</dbReference>
<dbReference type="EMBL" id="JAQQWK010000008">
    <property type="protein sequence ID" value="KAK8036190.1"/>
    <property type="molecule type" value="Genomic_DNA"/>
</dbReference>
<protein>
    <submittedName>
        <fullName evidence="6">Cytochrome P450</fullName>
    </submittedName>
</protein>
<keyword evidence="5" id="KW-0472">Membrane</keyword>
<sequence length="567" mass="63419">MKAGFKAADTLTILWRLLPKALVTGMLSGWLISHLALPATNVVLRGIFSHPYLWSATLVFFVLAFDALVIYPRTRDPLRSLPNTSRCATMMVESPRGKSALAAMKDYPDAPLIRVEGRYVVLCAGHDALRDILSTHASDFEKPWPIRSFLARPLGWGVIVNEGPLHHRQRRILNPAFHVGKIRMLYGLMWSKVLIFSQKLEEMLDEDDAERDEDGWVEVEIAELSSRLTLDIIGPAAMGRDFQSLTSNESNISDAYLELLRPSFGRMIFAGLNFTLPQWIVRRLPLSSNRILDEISSFLKKTCGEILEDKKREIAEGKNTLPDYSILKRIIDADGLTDDEIKDQMLTFLAAGHETTAGALTWACYLCATNPDIQRKLRAEIRSRLEYVGGQPPEGISWDVLESMPYLNGFCEEVLRLYPTVPVTVREAQRETTVSGYRVPKRTLFLIVPYATNRNPCAWGADADQVVPERWIDTDPNTGVTRPNKTGGTTSNFASLTFLHGPRACIGQDFAKAELRCAVAGLVGGFEVKLRKDQEEPRISGVITAKAEGGMRLLFRKAGEVEREDAQ</sequence>
<evidence type="ECO:0000313" key="6">
    <source>
        <dbReference type="EMBL" id="KAK8036190.1"/>
    </source>
</evidence>
<dbReference type="PANTHER" id="PTHR24305">
    <property type="entry name" value="CYTOCHROME P450"/>
    <property type="match status" value="1"/>
</dbReference>
<gene>
    <name evidence="6" type="ORF">PG993_008804</name>
</gene>
<dbReference type="PRINTS" id="PR00385">
    <property type="entry name" value="P450"/>
</dbReference>
<keyword evidence="2" id="KW-0349">Heme</keyword>
<dbReference type="Proteomes" id="UP001444661">
    <property type="component" value="Unassembled WGS sequence"/>
</dbReference>
<keyword evidence="5" id="KW-0812">Transmembrane</keyword>
<feature type="transmembrane region" description="Helical" evidence="5">
    <location>
        <begin position="21"/>
        <end position="40"/>
    </location>
</feature>
<dbReference type="InterPro" id="IPR050121">
    <property type="entry name" value="Cytochrome_P450_monoxygenase"/>
</dbReference>
<evidence type="ECO:0000256" key="4">
    <source>
        <dbReference type="ARBA" id="ARBA00023004"/>
    </source>
</evidence>
<comment type="caution">
    <text evidence="6">The sequence shown here is derived from an EMBL/GenBank/DDBJ whole genome shotgun (WGS) entry which is preliminary data.</text>
</comment>
<dbReference type="PRINTS" id="PR00463">
    <property type="entry name" value="EP450I"/>
</dbReference>
<evidence type="ECO:0000256" key="1">
    <source>
        <dbReference type="ARBA" id="ARBA00010617"/>
    </source>
</evidence>
<keyword evidence="4" id="KW-0408">Iron</keyword>
<dbReference type="SUPFAM" id="SSF48264">
    <property type="entry name" value="Cytochrome P450"/>
    <property type="match status" value="1"/>
</dbReference>
<dbReference type="PANTHER" id="PTHR24305:SF166">
    <property type="entry name" value="CYTOCHROME P450 12A4, MITOCHONDRIAL-RELATED"/>
    <property type="match status" value="1"/>
</dbReference>
<evidence type="ECO:0000313" key="7">
    <source>
        <dbReference type="Proteomes" id="UP001444661"/>
    </source>
</evidence>
<feature type="transmembrane region" description="Helical" evidence="5">
    <location>
        <begin position="52"/>
        <end position="71"/>
    </location>
</feature>
<dbReference type="InterPro" id="IPR036396">
    <property type="entry name" value="Cyt_P450_sf"/>
</dbReference>
<keyword evidence="3" id="KW-0479">Metal-binding</keyword>
<keyword evidence="5" id="KW-1133">Transmembrane helix</keyword>
<dbReference type="Gene3D" id="1.10.630.10">
    <property type="entry name" value="Cytochrome P450"/>
    <property type="match status" value="1"/>
</dbReference>
<reference evidence="6 7" key="1">
    <citation type="submission" date="2023-01" db="EMBL/GenBank/DDBJ databases">
        <title>Analysis of 21 Apiospora genomes using comparative genomics revels a genus with tremendous synthesis potential of carbohydrate active enzymes and secondary metabolites.</title>
        <authorList>
            <person name="Sorensen T."/>
        </authorList>
    </citation>
    <scope>NUCLEOTIDE SEQUENCE [LARGE SCALE GENOMIC DNA]</scope>
    <source>
        <strain evidence="6 7">CBS 33761</strain>
    </source>
</reference>
<evidence type="ECO:0000256" key="3">
    <source>
        <dbReference type="ARBA" id="ARBA00022723"/>
    </source>
</evidence>
<evidence type="ECO:0000256" key="2">
    <source>
        <dbReference type="ARBA" id="ARBA00022617"/>
    </source>
</evidence>